<proteinExistence type="predicted"/>
<dbReference type="InterPro" id="IPR055296">
    <property type="entry name" value="SRL2-like"/>
</dbReference>
<accession>A0A7I8KFG9</accession>
<dbReference type="PANTHER" id="PTHR46087:SF1">
    <property type="entry name" value="ARM REPEAT SUPERFAMILY PROTEIN"/>
    <property type="match status" value="1"/>
</dbReference>
<evidence type="ECO:0000313" key="2">
    <source>
        <dbReference type="EMBL" id="CAA7396450.1"/>
    </source>
</evidence>
<protein>
    <submittedName>
        <fullName evidence="2">Uncharacterized protein</fullName>
    </submittedName>
</protein>
<dbReference type="Pfam" id="PF21052">
    <property type="entry name" value="EFR3_ARM"/>
    <property type="match status" value="1"/>
</dbReference>
<feature type="region of interest" description="Disordered" evidence="1">
    <location>
        <begin position="865"/>
        <end position="884"/>
    </location>
</feature>
<feature type="region of interest" description="Disordered" evidence="1">
    <location>
        <begin position="578"/>
        <end position="610"/>
    </location>
</feature>
<organism evidence="2 3">
    <name type="scientific">Spirodela intermedia</name>
    <name type="common">Intermediate duckweed</name>
    <dbReference type="NCBI Taxonomy" id="51605"/>
    <lineage>
        <taxon>Eukaryota</taxon>
        <taxon>Viridiplantae</taxon>
        <taxon>Streptophyta</taxon>
        <taxon>Embryophyta</taxon>
        <taxon>Tracheophyta</taxon>
        <taxon>Spermatophyta</taxon>
        <taxon>Magnoliopsida</taxon>
        <taxon>Liliopsida</taxon>
        <taxon>Araceae</taxon>
        <taxon>Lemnoideae</taxon>
        <taxon>Spirodela</taxon>
    </lineage>
</organism>
<dbReference type="InterPro" id="IPR049152">
    <property type="entry name" value="EFR3-like_ARM"/>
</dbReference>
<dbReference type="EMBL" id="LR746268">
    <property type="protein sequence ID" value="CAA7396450.1"/>
    <property type="molecule type" value="Genomic_DNA"/>
</dbReference>
<dbReference type="Proteomes" id="UP000663760">
    <property type="component" value="Chromosome 5"/>
</dbReference>
<dbReference type="OrthoDB" id="19232at2759"/>
<dbReference type="SUPFAM" id="SSF48371">
    <property type="entry name" value="ARM repeat"/>
    <property type="match status" value="1"/>
</dbReference>
<reference evidence="2" key="1">
    <citation type="submission" date="2020-02" db="EMBL/GenBank/DDBJ databases">
        <authorList>
            <person name="Scholz U."/>
            <person name="Mascher M."/>
            <person name="Fiebig A."/>
        </authorList>
    </citation>
    <scope>NUCLEOTIDE SEQUENCE</scope>
</reference>
<dbReference type="InterPro" id="IPR016024">
    <property type="entry name" value="ARM-type_fold"/>
</dbReference>
<name>A0A7I8KFG9_SPIIN</name>
<evidence type="ECO:0000256" key="1">
    <source>
        <dbReference type="SAM" id="MobiDB-lite"/>
    </source>
</evidence>
<dbReference type="PANTHER" id="PTHR46087">
    <property type="entry name" value="PUTATIVE, EXPRESSED-RELATED"/>
    <property type="match status" value="1"/>
</dbReference>
<keyword evidence="3" id="KW-1185">Reference proteome</keyword>
<sequence>MGVMSRRVLPACGSLCFFCPSLRSRSRQPVKRYKKLLANSFPRSQDGDPNERMISKLCEYASKNPMRIPKITEYLEQRCYKELHNERLAFVVVVPCIYRKLLASCKEQMPLYATSMLGIIRTLLDQTRHDKMRILGCHTLVDFLNSQTDSTYIFNLEGLIPKLCQLAHEVGEDDRGLSLRSAGLQALASMLHFMGEYSHLSMDFDDVVSATLQNYEVPERNSKNNEEDDPCSELQGHCTVEITRPGNQVSSLPVNPEKSLTLQNGVKVKGESLVDPSKSPKYWSRLCLRNMAELAKEATTVRRVLEPLFHNFDAGNHWSPDGGIACSVLCDMEVFMESGHNSHLLLSMLVKHLEHRNVSRQPKMQVNIINVATYLAKHTKIQASIAITTAISDVMRHLRKCMQFCLESSDPESDRCKWNAVLYSALEDCLVQLINKVGDVGPILDLMAMFLENIPVTTVLSRTTMSVAYRTALIIASIRNASYHNKAFPEALFHQLLVVMAHPDQETRVGSHRIFSAVLMPALNCPWSIPLSSFQTMGCNPWVPLFIALSAFSSSTVILERIREKTCFVPHLDNGVPVSSGGDGTGQHGPSPSGVALKQQAVHPSHGQDDNIGPALHLTPEVKFGPLRLSSHQVDLLLSSIWVQATSQENNLSNYEAMAHTYSLSLLFSQSKASSYVVLVRCFQLAFSLRSLSLDDACCLRPSHRRSLFTLASSMLIFSAKAGGIPQLVSSIKEVLSDKLADPYLHLINDERLEAYLSLDGNGTIYGSEEDDNAALSSLSAIERDDEQHLKQIVESHLMKKFENLSKEDLSNINEQLSQAFSPEDAIPLWAPLYMETPKPCTPLEERDCQSVEKIMPLATLEDEDTFSSERRNHTGNKIPGSTKSRDILSADQLIQSVLETARQVASLPVSTTPVPYDEMKSQCEALVVGKQQKMSALLSFQQWQEPEDDNLTGGHEKPLTLATTPYRKRLIKSGWLAEQMEGPLGVDTASNDRNQLFSDGDTSFRLPPSSPYDKFLRAAGVGRRDGVYAECG</sequence>
<dbReference type="AlphaFoldDB" id="A0A7I8KFG9"/>
<evidence type="ECO:0000313" key="3">
    <source>
        <dbReference type="Proteomes" id="UP000663760"/>
    </source>
</evidence>
<gene>
    <name evidence="2" type="ORF">SI8410_05007113</name>
</gene>